<proteinExistence type="predicted"/>
<accession>A0ABW2KT54</accession>
<feature type="region of interest" description="Disordered" evidence="1">
    <location>
        <begin position="1"/>
        <end position="44"/>
    </location>
</feature>
<gene>
    <name evidence="2" type="ORF">ACFQPS_04920</name>
</gene>
<protein>
    <submittedName>
        <fullName evidence="2">Uncharacterized protein</fullName>
    </submittedName>
</protein>
<evidence type="ECO:0000313" key="2">
    <source>
        <dbReference type="EMBL" id="MFC7332495.1"/>
    </source>
</evidence>
<dbReference type="EMBL" id="JBHTCM010000006">
    <property type="protein sequence ID" value="MFC7332495.1"/>
    <property type="molecule type" value="Genomic_DNA"/>
</dbReference>
<comment type="caution">
    <text evidence="2">The sequence shown here is derived from an EMBL/GenBank/DDBJ whole genome shotgun (WGS) entry which is preliminary data.</text>
</comment>
<evidence type="ECO:0000256" key="1">
    <source>
        <dbReference type="SAM" id="MobiDB-lite"/>
    </source>
</evidence>
<dbReference type="Proteomes" id="UP001596456">
    <property type="component" value="Unassembled WGS sequence"/>
</dbReference>
<evidence type="ECO:0000313" key="3">
    <source>
        <dbReference type="Proteomes" id="UP001596456"/>
    </source>
</evidence>
<sequence>MQQTSPTHRSPPTPAPTYQTDPTGRDMPAGSPQLQEERRAANTCPGRRVARLAWFELATAATHQELLAELHGPDGDGPDGDRTTPAGEH</sequence>
<dbReference type="RefSeq" id="WP_377356939.1">
    <property type="nucleotide sequence ID" value="NZ_JBHTCM010000006.1"/>
</dbReference>
<name>A0ABW2KT54_9PROT</name>
<keyword evidence="3" id="KW-1185">Reference proteome</keyword>
<organism evidence="2 3">
    <name type="scientific">Rhodocista pekingensis</name>
    <dbReference type="NCBI Taxonomy" id="201185"/>
    <lineage>
        <taxon>Bacteria</taxon>
        <taxon>Pseudomonadati</taxon>
        <taxon>Pseudomonadota</taxon>
        <taxon>Alphaproteobacteria</taxon>
        <taxon>Rhodospirillales</taxon>
        <taxon>Azospirillaceae</taxon>
        <taxon>Rhodocista</taxon>
    </lineage>
</organism>
<feature type="region of interest" description="Disordered" evidence="1">
    <location>
        <begin position="66"/>
        <end position="89"/>
    </location>
</feature>
<reference evidence="3" key="1">
    <citation type="journal article" date="2019" name="Int. J. Syst. Evol. Microbiol.">
        <title>The Global Catalogue of Microorganisms (GCM) 10K type strain sequencing project: providing services to taxonomists for standard genome sequencing and annotation.</title>
        <authorList>
            <consortium name="The Broad Institute Genomics Platform"/>
            <consortium name="The Broad Institute Genome Sequencing Center for Infectious Disease"/>
            <person name="Wu L."/>
            <person name="Ma J."/>
        </authorList>
    </citation>
    <scope>NUCLEOTIDE SEQUENCE [LARGE SCALE GENOMIC DNA]</scope>
    <source>
        <strain evidence="3">CGMCC 1.16275</strain>
    </source>
</reference>